<comment type="similarity">
    <text evidence="1 2">Belongs to the OprB family.</text>
</comment>
<dbReference type="InterPro" id="IPR038673">
    <property type="entry name" value="OprB_sf"/>
</dbReference>
<dbReference type="HOGENOM" id="CLU_545978_0_0_0"/>
<dbReference type="STRING" id="234267.Acid_2724"/>
<dbReference type="InterPro" id="IPR007049">
    <property type="entry name" value="Carb-sel_porin_OprB"/>
</dbReference>
<dbReference type="EMBL" id="CP000473">
    <property type="protein sequence ID" value="ABJ83713.1"/>
    <property type="molecule type" value="Genomic_DNA"/>
</dbReference>
<dbReference type="Gene3D" id="2.40.160.180">
    <property type="entry name" value="Carbohydrate-selective porin OprB"/>
    <property type="match status" value="1"/>
</dbReference>
<evidence type="ECO:0000256" key="1">
    <source>
        <dbReference type="ARBA" id="ARBA00008769"/>
    </source>
</evidence>
<organism evidence="3">
    <name type="scientific">Solibacter usitatus (strain Ellin6076)</name>
    <dbReference type="NCBI Taxonomy" id="234267"/>
    <lineage>
        <taxon>Bacteria</taxon>
        <taxon>Pseudomonadati</taxon>
        <taxon>Acidobacteriota</taxon>
        <taxon>Terriglobia</taxon>
        <taxon>Bryobacterales</taxon>
        <taxon>Solibacteraceae</taxon>
        <taxon>Candidatus Solibacter</taxon>
    </lineage>
</organism>
<dbReference type="GO" id="GO:0008643">
    <property type="term" value="P:carbohydrate transport"/>
    <property type="evidence" value="ECO:0007669"/>
    <property type="project" value="InterPro"/>
</dbReference>
<name>Q023W3_SOLUE</name>
<dbReference type="KEGG" id="sus:Acid_2724"/>
<protein>
    <submittedName>
        <fullName evidence="3">Carbohydrate-selective porin OprB</fullName>
    </submittedName>
</protein>
<dbReference type="eggNOG" id="COG3659">
    <property type="taxonomic scope" value="Bacteria"/>
</dbReference>
<dbReference type="Pfam" id="PF04966">
    <property type="entry name" value="OprB"/>
    <property type="match status" value="1"/>
</dbReference>
<dbReference type="InParanoid" id="Q023W3"/>
<sequence precursor="true">MRHYILMTVMLAASAGAQSTGQRWNLYWQATSIGQYHPGFDALYSGVNSLAPHSEAEASLTSTLFLGLRFSPNTQFYFDPELAGGRGFSGVTGIADAPNGELPRVASAAPKPYVARLFVTHDFGFGADRETVEADANSLGGTRPMTRYSVTVGRFTVTDFFDNNRYSHDPRTQFMTWGTMYNGAWDYPADTRGYTWGWVHEFHTRHWSARYASVGMPRVANGLRFDRRILVNRGDVAEIELRRETSGHPGAVRTLAYLNHARAGTYRDALQMALPDVTASRRDGTRKFGFGMTADQEITKDIGVFGRLGWNDGKTESFCFTAIDRLASAGVSVIGQPWKRPHDTFATAVTVAGLSAVHAEYLARGGLDFLIGDGALTYGKEIVSETYYAAQVFSGGFVTLDLQHVTNPAYNRDRGPVWIGSLRLHLEWGKR</sequence>
<dbReference type="GO" id="GO:0015288">
    <property type="term" value="F:porin activity"/>
    <property type="evidence" value="ECO:0007669"/>
    <property type="project" value="InterPro"/>
</dbReference>
<dbReference type="OrthoDB" id="5755240at2"/>
<accession>Q023W3</accession>
<evidence type="ECO:0000256" key="2">
    <source>
        <dbReference type="RuleBase" id="RU363072"/>
    </source>
</evidence>
<reference evidence="3" key="1">
    <citation type="submission" date="2006-10" db="EMBL/GenBank/DDBJ databases">
        <title>Complete sequence of Solibacter usitatus Ellin6076.</title>
        <authorList>
            <consortium name="US DOE Joint Genome Institute"/>
            <person name="Copeland A."/>
            <person name="Lucas S."/>
            <person name="Lapidus A."/>
            <person name="Barry K."/>
            <person name="Detter J.C."/>
            <person name="Glavina del Rio T."/>
            <person name="Hammon N."/>
            <person name="Israni S."/>
            <person name="Dalin E."/>
            <person name="Tice H."/>
            <person name="Pitluck S."/>
            <person name="Thompson L.S."/>
            <person name="Brettin T."/>
            <person name="Bruce D."/>
            <person name="Han C."/>
            <person name="Tapia R."/>
            <person name="Gilna P."/>
            <person name="Schmutz J."/>
            <person name="Larimer F."/>
            <person name="Land M."/>
            <person name="Hauser L."/>
            <person name="Kyrpides N."/>
            <person name="Mikhailova N."/>
            <person name="Janssen P.H."/>
            <person name="Kuske C.R."/>
            <person name="Richardson P."/>
        </authorList>
    </citation>
    <scope>NUCLEOTIDE SEQUENCE</scope>
    <source>
        <strain evidence="3">Ellin6076</strain>
    </source>
</reference>
<proteinExistence type="inferred from homology"/>
<dbReference type="AlphaFoldDB" id="Q023W3"/>
<evidence type="ECO:0000313" key="3">
    <source>
        <dbReference type="EMBL" id="ABJ83713.1"/>
    </source>
</evidence>
<gene>
    <name evidence="3" type="ordered locus">Acid_2724</name>
</gene>
<dbReference type="GO" id="GO:0016020">
    <property type="term" value="C:membrane"/>
    <property type="evidence" value="ECO:0007669"/>
    <property type="project" value="InterPro"/>
</dbReference>